<dbReference type="RefSeq" id="WP_218115399.1">
    <property type="nucleotide sequence ID" value="NZ_CAJVAP010000018.1"/>
</dbReference>
<sequence>MNETASTAPLAASIDDGAALPALSTEPSIDASSGVLADGSGAMPGEARLALWRIERDLWAPRTVRVTDASGRIVATALTAGRPHAAYRKIVDVLAIDAAAFRAAVAAAADDAPTAVDGSRPAPIVVKFEEHPALAPLDAEREAMLADLGFVRDPDPLPSVPSTRPGSDAFTRSWSKWLGAAPTRPAPYYGQTTDVTCGAVTALMSLERSGLGRLRPDDAGGDASDNQNRELDFWRRATNLPACEPIGLAVATAGEIGTTGLTLRTPRVILSTEELVLLEEWRDQPFERRLREQLQHDSLRQAAELGVEIERRWVPVEEIRDLVVGGADVFLLIALAPLIGDPAPHWILAHDVIDDVLIVSDPWVEAEHGESWVDTSALPIPLAGVDLITRWGDPAYRGVVVVPR</sequence>
<evidence type="ECO:0000313" key="1">
    <source>
        <dbReference type="EMBL" id="CAG7613368.1"/>
    </source>
</evidence>
<evidence type="ECO:0008006" key="3">
    <source>
        <dbReference type="Google" id="ProtNLM"/>
    </source>
</evidence>
<proteinExistence type="predicted"/>
<dbReference type="InterPro" id="IPR021770">
    <property type="entry name" value="DUF3335"/>
</dbReference>
<comment type="caution">
    <text evidence="1">The sequence shown here is derived from an EMBL/GenBank/DDBJ whole genome shotgun (WGS) entry which is preliminary data.</text>
</comment>
<reference evidence="1" key="1">
    <citation type="submission" date="2021-06" db="EMBL/GenBank/DDBJ databases">
        <authorList>
            <person name="Criscuolo A."/>
        </authorList>
    </citation>
    <scope>NUCLEOTIDE SEQUENCE</scope>
    <source>
        <strain evidence="1">CIP111803</strain>
    </source>
</reference>
<dbReference type="Pfam" id="PF11814">
    <property type="entry name" value="DUF3335"/>
    <property type="match status" value="1"/>
</dbReference>
<organism evidence="1 2">
    <name type="scientific">Leucobacter soli</name>
    <dbReference type="NCBI Taxonomy" id="2812850"/>
    <lineage>
        <taxon>Bacteria</taxon>
        <taxon>Bacillati</taxon>
        <taxon>Actinomycetota</taxon>
        <taxon>Actinomycetes</taxon>
        <taxon>Micrococcales</taxon>
        <taxon>Microbacteriaceae</taxon>
        <taxon>Leucobacter</taxon>
    </lineage>
</organism>
<dbReference type="EMBL" id="CAJVAP010000018">
    <property type="protein sequence ID" value="CAG7613368.1"/>
    <property type="molecule type" value="Genomic_DNA"/>
</dbReference>
<dbReference type="Proteomes" id="UP000693892">
    <property type="component" value="Unassembled WGS sequence"/>
</dbReference>
<evidence type="ECO:0000313" key="2">
    <source>
        <dbReference type="Proteomes" id="UP000693892"/>
    </source>
</evidence>
<name>A0A916NNJ5_9MICO</name>
<dbReference type="AlphaFoldDB" id="A0A916NNJ5"/>
<accession>A0A916NNJ5</accession>
<gene>
    <name evidence="1" type="ORF">LEUCIP111803_01681</name>
</gene>
<protein>
    <recommendedName>
        <fullName evidence="3">Peptidase C3-like protein</fullName>
    </recommendedName>
</protein>
<keyword evidence="2" id="KW-1185">Reference proteome</keyword>